<dbReference type="PANTHER" id="PTHR30629:SF2">
    <property type="entry name" value="PROPHAGE INTEGRASE INTS-RELATED"/>
    <property type="match status" value="1"/>
</dbReference>
<evidence type="ECO:0000256" key="1">
    <source>
        <dbReference type="ARBA" id="ARBA00008857"/>
    </source>
</evidence>
<dbReference type="GO" id="GO:0003677">
    <property type="term" value="F:DNA binding"/>
    <property type="evidence" value="ECO:0007669"/>
    <property type="project" value="UniProtKB-KW"/>
</dbReference>
<dbReference type="InterPro" id="IPR044068">
    <property type="entry name" value="CB"/>
</dbReference>
<dbReference type="PANTHER" id="PTHR30629">
    <property type="entry name" value="PROPHAGE INTEGRASE"/>
    <property type="match status" value="1"/>
</dbReference>
<evidence type="ECO:0000256" key="4">
    <source>
        <dbReference type="PROSITE-ProRule" id="PRU01248"/>
    </source>
</evidence>
<protein>
    <submittedName>
        <fullName evidence="6">Integrase arm-type DNA-binding domain-containing protein</fullName>
    </submittedName>
</protein>
<feature type="domain" description="Core-binding (CB)" evidence="5">
    <location>
        <begin position="102"/>
        <end position="184"/>
    </location>
</feature>
<dbReference type="RefSeq" id="WP_378222649.1">
    <property type="nucleotide sequence ID" value="NZ_JBHRTK010000016.1"/>
</dbReference>
<reference evidence="7" key="1">
    <citation type="journal article" date="2019" name="Int. J. Syst. Evol. Microbiol.">
        <title>The Global Catalogue of Microorganisms (GCM) 10K type strain sequencing project: providing services to taxonomists for standard genome sequencing and annotation.</title>
        <authorList>
            <consortium name="The Broad Institute Genomics Platform"/>
            <consortium name="The Broad Institute Genome Sequencing Center for Infectious Disease"/>
            <person name="Wu L."/>
            <person name="Ma J."/>
        </authorList>
    </citation>
    <scope>NUCLEOTIDE SEQUENCE [LARGE SCALE GENOMIC DNA]</scope>
    <source>
        <strain evidence="7">KCTC 52165</strain>
    </source>
</reference>
<keyword evidence="2" id="KW-0229">DNA integration</keyword>
<evidence type="ECO:0000256" key="2">
    <source>
        <dbReference type="ARBA" id="ARBA00022908"/>
    </source>
</evidence>
<sequence>MPKMKLTKTSVDGLEPREKPWIMYDQEIKGFGVRIGRSGHKAWIVEYRPGAGGRGVSTKRLKLGDVTVLTLDKARTAAKTALAKARLGDDLADQREKDRSMPTIAEYSAVFMKDHVEAKRKPRTAEKYQDHFDRLVNPQIGNTKLHLLTAKDVTGLHLRIGRENGQATANRVLTTLSSMFGYAVRIGGFTCPNPIKNIERFKESFQERYLSSEELAAVGAALIEGESVGIPWDVDETKPTAKHIQKKNRLTFIDRFAAAATAVACSRLRVNSNWRDHVREGARQLLILIGGGGITTLLRQELESEHYWVRHTGLNWAFVRRDDGIIERLAAIARRPIPRDANGKPESEPYLEFHQAMCRLAALGADSILVDILLETGVTEVPVDLASLRAHQGPLPSVLTEKAAATLANEAAAENELRIALVIAWLSGKADLIPAVREVMRKADPASSVAGYACIALHELGDESEEFARLASKLARAKENAHWALNALANLGDRGTDLLLEWLQSPETALRADYEDFVIRVLYAHSATRAQAVAAAVAACLRNRRLGDAPFDIAAEATDPTLRDQILDKAFAVRSFIVTEPLHAIEGLAKFDMVRAVDAIELALQSHPKIERQLCRLLVRLAPEAAPEKLINAAVMTERESWLGHILTDELPAVFEQHANEALRQRIQREK</sequence>
<dbReference type="Gene3D" id="1.10.150.130">
    <property type="match status" value="1"/>
</dbReference>
<evidence type="ECO:0000259" key="5">
    <source>
        <dbReference type="PROSITE" id="PS51900"/>
    </source>
</evidence>
<dbReference type="SUPFAM" id="SSF56349">
    <property type="entry name" value="DNA breaking-rejoining enzymes"/>
    <property type="match status" value="1"/>
</dbReference>
<evidence type="ECO:0000313" key="6">
    <source>
        <dbReference type="EMBL" id="MFC3207985.1"/>
    </source>
</evidence>
<evidence type="ECO:0000313" key="7">
    <source>
        <dbReference type="Proteomes" id="UP001595583"/>
    </source>
</evidence>
<dbReference type="Proteomes" id="UP001595583">
    <property type="component" value="Unassembled WGS sequence"/>
</dbReference>
<gene>
    <name evidence="6" type="ORF">ACFOHJ_17320</name>
</gene>
<dbReference type="PROSITE" id="PS51900">
    <property type="entry name" value="CB"/>
    <property type="match status" value="1"/>
</dbReference>
<dbReference type="InterPro" id="IPR038488">
    <property type="entry name" value="Integrase_DNA-bd_sf"/>
</dbReference>
<accession>A0ABV7KEH3</accession>
<keyword evidence="3 4" id="KW-0238">DNA-binding</keyword>
<evidence type="ECO:0000256" key="3">
    <source>
        <dbReference type="ARBA" id="ARBA00023125"/>
    </source>
</evidence>
<name>A0ABV7KEH3_9HYPH</name>
<comment type="caution">
    <text evidence="6">The sequence shown here is derived from an EMBL/GenBank/DDBJ whole genome shotgun (WGS) entry which is preliminary data.</text>
</comment>
<comment type="similarity">
    <text evidence="1">Belongs to the 'phage' integrase family.</text>
</comment>
<dbReference type="InterPro" id="IPR010998">
    <property type="entry name" value="Integrase_recombinase_N"/>
</dbReference>
<dbReference type="InterPro" id="IPR025166">
    <property type="entry name" value="Integrase_DNA_bind_dom"/>
</dbReference>
<dbReference type="Pfam" id="PF13356">
    <property type="entry name" value="Arm-DNA-bind_3"/>
    <property type="match status" value="1"/>
</dbReference>
<dbReference type="EMBL" id="JBHRTK010000016">
    <property type="protein sequence ID" value="MFC3207985.1"/>
    <property type="molecule type" value="Genomic_DNA"/>
</dbReference>
<dbReference type="InterPro" id="IPR011010">
    <property type="entry name" value="DNA_brk_join_enz"/>
</dbReference>
<proteinExistence type="inferred from homology"/>
<organism evidence="6 7">
    <name type="scientific">Aquamicrobium soli</name>
    <dbReference type="NCBI Taxonomy" id="1811518"/>
    <lineage>
        <taxon>Bacteria</taxon>
        <taxon>Pseudomonadati</taxon>
        <taxon>Pseudomonadota</taxon>
        <taxon>Alphaproteobacteria</taxon>
        <taxon>Hyphomicrobiales</taxon>
        <taxon>Phyllobacteriaceae</taxon>
        <taxon>Aquamicrobium</taxon>
    </lineage>
</organism>
<dbReference type="InterPro" id="IPR050808">
    <property type="entry name" value="Phage_Integrase"/>
</dbReference>
<keyword evidence="7" id="KW-1185">Reference proteome</keyword>
<dbReference type="Gene3D" id="3.30.160.390">
    <property type="entry name" value="Integrase, DNA-binding domain"/>
    <property type="match status" value="1"/>
</dbReference>